<feature type="region of interest" description="Disordered" evidence="2">
    <location>
        <begin position="294"/>
        <end position="384"/>
    </location>
</feature>
<dbReference type="PANTHER" id="PTHR31286:SF99">
    <property type="entry name" value="DUF4283 DOMAIN-CONTAINING PROTEIN"/>
    <property type="match status" value="1"/>
</dbReference>
<protein>
    <recommendedName>
        <fullName evidence="3">CCHC-type domain-containing protein</fullName>
    </recommendedName>
</protein>
<feature type="compositionally biased region" description="Polar residues" evidence="2">
    <location>
        <begin position="342"/>
        <end position="357"/>
    </location>
</feature>
<keyword evidence="1" id="KW-0862">Zinc</keyword>
<reference evidence="4" key="1">
    <citation type="submission" date="2022-02" db="EMBL/GenBank/DDBJ databases">
        <authorList>
            <person name="Henning P.M."/>
            <person name="McCubbin A.G."/>
            <person name="Shore J.S."/>
        </authorList>
    </citation>
    <scope>NUCLEOTIDE SEQUENCE</scope>
    <source>
        <strain evidence="4">F60SS</strain>
        <tissue evidence="4">Leaves</tissue>
    </source>
</reference>
<feature type="non-terminal residue" evidence="4">
    <location>
        <position position="384"/>
    </location>
</feature>
<keyword evidence="1" id="KW-0479">Metal-binding</keyword>
<dbReference type="PROSITE" id="PS50158">
    <property type="entry name" value="ZF_CCHC"/>
    <property type="match status" value="1"/>
</dbReference>
<comment type="caution">
    <text evidence="4">The sequence shown here is derived from an EMBL/GenBank/DDBJ whole genome shotgun (WGS) entry which is preliminary data.</text>
</comment>
<sequence>MPLPPTAGEGKAPLASTYAPPQSSPAPSSSASPEINMSTVDVRPQGTFKDKLLLGNQPTAQETRSEFVEQEGDIVSFLTPEGPVVKISDRYRAMLHKRWENTLIVKLWGRNIGYKTLCSRLPNLWNLKESVRVVDLENNFYFVRFLNRYDYLHALTDGPWTVFDHYLTVEPWKPQFNPTSHKVTSIVAWIQIPGLSSEYYDRGILRAVCNEIGRLVRLDHNTEDALRGRYARVAVELDLSQPLQSQVFVDGIWYFISYENIPQICFECGFVGHLPSACPSRTAANVQQVEAQETGQEVNVQGTHCAPTPSRLQPSARPLRGEWMIASRRRRPPRTPGGAPTNKETGSGKEVSSNPISGSRFDILQDYVTVERPQSSRKGKASVN</sequence>
<dbReference type="EMBL" id="JAKUCV010005936">
    <property type="protein sequence ID" value="KAJ4829263.1"/>
    <property type="molecule type" value="Genomic_DNA"/>
</dbReference>
<evidence type="ECO:0000313" key="5">
    <source>
        <dbReference type="Proteomes" id="UP001141552"/>
    </source>
</evidence>
<feature type="compositionally biased region" description="Low complexity" evidence="2">
    <location>
        <begin position="15"/>
        <end position="33"/>
    </location>
</feature>
<keyword evidence="1" id="KW-0863">Zinc-finger</keyword>
<feature type="region of interest" description="Disordered" evidence="2">
    <location>
        <begin position="1"/>
        <end position="36"/>
    </location>
</feature>
<dbReference type="GO" id="GO:0008270">
    <property type="term" value="F:zinc ion binding"/>
    <property type="evidence" value="ECO:0007669"/>
    <property type="project" value="UniProtKB-KW"/>
</dbReference>
<dbReference type="OrthoDB" id="1924068at2759"/>
<evidence type="ECO:0000256" key="1">
    <source>
        <dbReference type="PROSITE-ProRule" id="PRU00047"/>
    </source>
</evidence>
<evidence type="ECO:0000256" key="2">
    <source>
        <dbReference type="SAM" id="MobiDB-lite"/>
    </source>
</evidence>
<proteinExistence type="predicted"/>
<dbReference type="InterPro" id="IPR025558">
    <property type="entry name" value="DUF4283"/>
</dbReference>
<dbReference type="AlphaFoldDB" id="A0A9Q0FD41"/>
<dbReference type="InterPro" id="IPR001878">
    <property type="entry name" value="Znf_CCHC"/>
</dbReference>
<feature type="compositionally biased region" description="Basic residues" evidence="2">
    <location>
        <begin position="375"/>
        <end position="384"/>
    </location>
</feature>
<keyword evidence="5" id="KW-1185">Reference proteome</keyword>
<dbReference type="GO" id="GO:0003676">
    <property type="term" value="F:nucleic acid binding"/>
    <property type="evidence" value="ECO:0007669"/>
    <property type="project" value="InterPro"/>
</dbReference>
<dbReference type="InterPro" id="IPR040256">
    <property type="entry name" value="At4g02000-like"/>
</dbReference>
<organism evidence="4 5">
    <name type="scientific">Turnera subulata</name>
    <dbReference type="NCBI Taxonomy" id="218843"/>
    <lineage>
        <taxon>Eukaryota</taxon>
        <taxon>Viridiplantae</taxon>
        <taxon>Streptophyta</taxon>
        <taxon>Embryophyta</taxon>
        <taxon>Tracheophyta</taxon>
        <taxon>Spermatophyta</taxon>
        <taxon>Magnoliopsida</taxon>
        <taxon>eudicotyledons</taxon>
        <taxon>Gunneridae</taxon>
        <taxon>Pentapetalae</taxon>
        <taxon>rosids</taxon>
        <taxon>fabids</taxon>
        <taxon>Malpighiales</taxon>
        <taxon>Passifloraceae</taxon>
        <taxon>Turnera</taxon>
    </lineage>
</organism>
<dbReference type="Pfam" id="PF14111">
    <property type="entry name" value="DUF4283"/>
    <property type="match status" value="1"/>
</dbReference>
<dbReference type="PANTHER" id="PTHR31286">
    <property type="entry name" value="GLYCINE-RICH CELL WALL STRUCTURAL PROTEIN 1.8-LIKE"/>
    <property type="match status" value="1"/>
</dbReference>
<dbReference type="Proteomes" id="UP001141552">
    <property type="component" value="Unassembled WGS sequence"/>
</dbReference>
<reference evidence="4" key="2">
    <citation type="journal article" date="2023" name="Plants (Basel)">
        <title>Annotation of the Turnera subulata (Passifloraceae) Draft Genome Reveals the S-Locus Evolved after the Divergence of Turneroideae from Passifloroideae in a Stepwise Manner.</title>
        <authorList>
            <person name="Henning P.M."/>
            <person name="Roalson E.H."/>
            <person name="Mir W."/>
            <person name="McCubbin A.G."/>
            <person name="Shore J.S."/>
        </authorList>
    </citation>
    <scope>NUCLEOTIDE SEQUENCE</scope>
    <source>
        <strain evidence="4">F60SS</strain>
    </source>
</reference>
<feature type="domain" description="CCHC-type" evidence="3">
    <location>
        <begin position="265"/>
        <end position="280"/>
    </location>
</feature>
<evidence type="ECO:0000259" key="3">
    <source>
        <dbReference type="PROSITE" id="PS50158"/>
    </source>
</evidence>
<evidence type="ECO:0000313" key="4">
    <source>
        <dbReference type="EMBL" id="KAJ4829263.1"/>
    </source>
</evidence>
<accession>A0A9Q0FD41</accession>
<name>A0A9Q0FD41_9ROSI</name>
<gene>
    <name evidence="4" type="ORF">Tsubulata_050382</name>
</gene>